<evidence type="ECO:0000313" key="2">
    <source>
        <dbReference type="Proteomes" id="UP000649617"/>
    </source>
</evidence>
<feature type="non-terminal residue" evidence="1">
    <location>
        <position position="1"/>
    </location>
</feature>
<dbReference type="AlphaFoldDB" id="A0A812Y2H1"/>
<keyword evidence="2" id="KW-1185">Reference proteome</keyword>
<protein>
    <submittedName>
        <fullName evidence="1">Uncharacterized protein</fullName>
    </submittedName>
</protein>
<reference evidence="1" key="1">
    <citation type="submission" date="2021-02" db="EMBL/GenBank/DDBJ databases">
        <authorList>
            <person name="Dougan E. K."/>
            <person name="Rhodes N."/>
            <person name="Thang M."/>
            <person name="Chan C."/>
        </authorList>
    </citation>
    <scope>NUCLEOTIDE SEQUENCE</scope>
</reference>
<proteinExistence type="predicted"/>
<feature type="non-terminal residue" evidence="1">
    <location>
        <position position="231"/>
    </location>
</feature>
<organism evidence="1 2">
    <name type="scientific">Symbiodinium pilosum</name>
    <name type="common">Dinoflagellate</name>
    <dbReference type="NCBI Taxonomy" id="2952"/>
    <lineage>
        <taxon>Eukaryota</taxon>
        <taxon>Sar</taxon>
        <taxon>Alveolata</taxon>
        <taxon>Dinophyceae</taxon>
        <taxon>Suessiales</taxon>
        <taxon>Symbiodiniaceae</taxon>
        <taxon>Symbiodinium</taxon>
    </lineage>
</organism>
<sequence length="231" mass="25639">TAKCFQQYSMPFGGRASAVAFNRCARAIQWLARQIFIILSCYYDDYVNVSPEERAKSSEEAFAMLLDLLGWRYDKDGAKADAMSDRVTSFGVDFDLGGRLTFAEGQLFGRTSRAFCNSLTQHLFRGPLDGSLNDECLQQDLMAFKSAFSQDKPKCVDARTREVLYLFTDAHFEGGQGGLGAVLYDESGNVVSWFGTALGPRECEALNVEDKDQIITELGALAVLASLRLWK</sequence>
<comment type="caution">
    <text evidence="1">The sequence shown here is derived from an EMBL/GenBank/DDBJ whole genome shotgun (WGS) entry which is preliminary data.</text>
</comment>
<name>A0A812Y2H1_SYMPI</name>
<dbReference type="EMBL" id="CAJNIZ010047229">
    <property type="protein sequence ID" value="CAE7764459.1"/>
    <property type="molecule type" value="Genomic_DNA"/>
</dbReference>
<evidence type="ECO:0000313" key="1">
    <source>
        <dbReference type="EMBL" id="CAE7764459.1"/>
    </source>
</evidence>
<dbReference type="Proteomes" id="UP000649617">
    <property type="component" value="Unassembled WGS sequence"/>
</dbReference>
<accession>A0A812Y2H1</accession>
<gene>
    <name evidence="1" type="ORF">SPIL2461_LOCUS22382</name>
</gene>